<reference evidence="2" key="1">
    <citation type="journal article" date="2022" name="Mol. Ecol. Resour.">
        <title>The genomes of chicory, endive, great burdock and yacon provide insights into Asteraceae palaeo-polyploidization history and plant inulin production.</title>
        <authorList>
            <person name="Fan W."/>
            <person name="Wang S."/>
            <person name="Wang H."/>
            <person name="Wang A."/>
            <person name="Jiang F."/>
            <person name="Liu H."/>
            <person name="Zhao H."/>
            <person name="Xu D."/>
            <person name="Zhang Y."/>
        </authorList>
    </citation>
    <scope>NUCLEOTIDE SEQUENCE [LARGE SCALE GENOMIC DNA]</scope>
    <source>
        <strain evidence="2">cv. Punajuju</strain>
    </source>
</reference>
<accession>A0ACB9GCG9</accession>
<keyword evidence="2" id="KW-1185">Reference proteome</keyword>
<evidence type="ECO:0000313" key="1">
    <source>
        <dbReference type="EMBL" id="KAI3780432.1"/>
    </source>
</evidence>
<comment type="caution">
    <text evidence="1">The sequence shown here is derived from an EMBL/GenBank/DDBJ whole genome shotgun (WGS) entry which is preliminary data.</text>
</comment>
<organism evidence="1 2">
    <name type="scientific">Cichorium intybus</name>
    <name type="common">Chicory</name>
    <dbReference type="NCBI Taxonomy" id="13427"/>
    <lineage>
        <taxon>Eukaryota</taxon>
        <taxon>Viridiplantae</taxon>
        <taxon>Streptophyta</taxon>
        <taxon>Embryophyta</taxon>
        <taxon>Tracheophyta</taxon>
        <taxon>Spermatophyta</taxon>
        <taxon>Magnoliopsida</taxon>
        <taxon>eudicotyledons</taxon>
        <taxon>Gunneridae</taxon>
        <taxon>Pentapetalae</taxon>
        <taxon>asterids</taxon>
        <taxon>campanulids</taxon>
        <taxon>Asterales</taxon>
        <taxon>Asteraceae</taxon>
        <taxon>Cichorioideae</taxon>
        <taxon>Cichorieae</taxon>
        <taxon>Cichoriinae</taxon>
        <taxon>Cichorium</taxon>
    </lineage>
</organism>
<proteinExistence type="predicted"/>
<protein>
    <submittedName>
        <fullName evidence="1">Uncharacterized protein</fullName>
    </submittedName>
</protein>
<gene>
    <name evidence="1" type="ORF">L2E82_10413</name>
</gene>
<name>A0ACB9GCG9_CICIN</name>
<sequence>MSLILTGGKDLVDITLLAKGLLRKPQVIILVGRTRISFQTTSILSYTTRSPPISLANHLPLPSPNKINSRPLYNGGIICMHHRKQFIQPQTLPPFSNLTIS</sequence>
<evidence type="ECO:0000313" key="2">
    <source>
        <dbReference type="Proteomes" id="UP001055811"/>
    </source>
</evidence>
<dbReference type="Proteomes" id="UP001055811">
    <property type="component" value="Linkage Group LG02"/>
</dbReference>
<dbReference type="EMBL" id="CM042010">
    <property type="protein sequence ID" value="KAI3780432.1"/>
    <property type="molecule type" value="Genomic_DNA"/>
</dbReference>
<reference evidence="1 2" key="2">
    <citation type="journal article" date="2022" name="Mol. Ecol. Resour.">
        <title>The genomes of chicory, endive, great burdock and yacon provide insights into Asteraceae paleo-polyploidization history and plant inulin production.</title>
        <authorList>
            <person name="Fan W."/>
            <person name="Wang S."/>
            <person name="Wang H."/>
            <person name="Wang A."/>
            <person name="Jiang F."/>
            <person name="Liu H."/>
            <person name="Zhao H."/>
            <person name="Xu D."/>
            <person name="Zhang Y."/>
        </authorList>
    </citation>
    <scope>NUCLEOTIDE SEQUENCE [LARGE SCALE GENOMIC DNA]</scope>
    <source>
        <strain evidence="2">cv. Punajuju</strain>
        <tissue evidence="1">Leaves</tissue>
    </source>
</reference>